<evidence type="ECO:0000259" key="2">
    <source>
        <dbReference type="Pfam" id="PF00535"/>
    </source>
</evidence>
<dbReference type="PANTHER" id="PTHR48090">
    <property type="entry name" value="UNDECAPRENYL-PHOSPHATE 4-DEOXY-4-FORMAMIDO-L-ARABINOSE TRANSFERASE-RELATED"/>
    <property type="match status" value="1"/>
</dbReference>
<dbReference type="OrthoDB" id="9810303at2"/>
<feature type="domain" description="Glycosyltransferase 2-like" evidence="2">
    <location>
        <begin position="4"/>
        <end position="161"/>
    </location>
</feature>
<keyword evidence="1" id="KW-0472">Membrane</keyword>
<accession>A3IQN3</accession>
<feature type="transmembrane region" description="Helical" evidence="1">
    <location>
        <begin position="240"/>
        <end position="262"/>
    </location>
</feature>
<dbReference type="GO" id="GO:0016740">
    <property type="term" value="F:transferase activity"/>
    <property type="evidence" value="ECO:0007669"/>
    <property type="project" value="UniProtKB-KW"/>
</dbReference>
<dbReference type="AlphaFoldDB" id="A3IQN3"/>
<dbReference type="eggNOG" id="COG1216">
    <property type="taxonomic scope" value="Bacteria"/>
</dbReference>
<protein>
    <submittedName>
        <fullName evidence="3">Glycosyl transferase, group 2 family protein</fullName>
    </submittedName>
</protein>
<dbReference type="EMBL" id="AAXW01000015">
    <property type="protein sequence ID" value="EAZ91308.1"/>
    <property type="molecule type" value="Genomic_DNA"/>
</dbReference>
<evidence type="ECO:0000313" key="3">
    <source>
        <dbReference type="EMBL" id="EAZ91308.1"/>
    </source>
</evidence>
<name>A3IQN3_9CHRO</name>
<dbReference type="CDD" id="cd04179">
    <property type="entry name" value="DPM_DPG-synthase_like"/>
    <property type="match status" value="1"/>
</dbReference>
<dbReference type="InterPro" id="IPR029044">
    <property type="entry name" value="Nucleotide-diphossugar_trans"/>
</dbReference>
<keyword evidence="1" id="KW-0812">Transmembrane</keyword>
<keyword evidence="1" id="KW-1133">Transmembrane helix</keyword>
<dbReference type="Proteomes" id="UP000003781">
    <property type="component" value="Unassembled WGS sequence"/>
</dbReference>
<dbReference type="InterPro" id="IPR050256">
    <property type="entry name" value="Glycosyltransferase_2"/>
</dbReference>
<sequence length="328" mass="36838">MIAVVIPCFRVSRQILGVISGIGEEIDRIYVVDDHCPEYSGQVVRDNSIDPRVQVIFLSFNQGVGGATIAGIQQAVIDGASVIVKMDGDGQMESAFIPALVKPIVQGEADYTKGNRFFYLDGLLSMPTFRLIGNAGLSFLSKLSSGYWNIFDPTNGFFAIEGKVASVVPWRKINKRFFFESDLLFRLNIIQAKVIDIPMPAIYEDEISNLNPWRELPRFFTAHLHNFSKRIFYNYILRNFSIASIELLLSLPLLIFGILYGLSQWSISFPTASAGTVMLSALPIILGFQLLLAFFSYDMQSLPQFPLQQRLTQLESLKAYNKHTKTLL</sequence>
<dbReference type="Gene3D" id="3.90.550.10">
    <property type="entry name" value="Spore Coat Polysaccharide Biosynthesis Protein SpsA, Chain A"/>
    <property type="match status" value="1"/>
</dbReference>
<reference evidence="3 4" key="1">
    <citation type="submission" date="2007-03" db="EMBL/GenBank/DDBJ databases">
        <authorList>
            <person name="Stal L."/>
            <person name="Ferriera S."/>
            <person name="Johnson J."/>
            <person name="Kravitz S."/>
            <person name="Beeson K."/>
            <person name="Sutton G."/>
            <person name="Rogers Y.-H."/>
            <person name="Friedman R."/>
            <person name="Frazier M."/>
            <person name="Venter J.C."/>
        </authorList>
    </citation>
    <scope>NUCLEOTIDE SEQUENCE [LARGE SCALE GENOMIC DNA]</scope>
    <source>
        <strain evidence="3 4">CCY0110</strain>
    </source>
</reference>
<gene>
    <name evidence="3" type="ORF">CY0110_11812</name>
</gene>
<dbReference type="SUPFAM" id="SSF53448">
    <property type="entry name" value="Nucleotide-diphospho-sugar transferases"/>
    <property type="match status" value="1"/>
</dbReference>
<organism evidence="3 4">
    <name type="scientific">Crocosphaera chwakensis CCY0110</name>
    <dbReference type="NCBI Taxonomy" id="391612"/>
    <lineage>
        <taxon>Bacteria</taxon>
        <taxon>Bacillati</taxon>
        <taxon>Cyanobacteriota</taxon>
        <taxon>Cyanophyceae</taxon>
        <taxon>Oscillatoriophycideae</taxon>
        <taxon>Chroococcales</taxon>
        <taxon>Aphanothecaceae</taxon>
        <taxon>Crocosphaera</taxon>
        <taxon>Crocosphaera chwakensis</taxon>
    </lineage>
</organism>
<dbReference type="PANTHER" id="PTHR48090:SF7">
    <property type="entry name" value="RFBJ PROTEIN"/>
    <property type="match status" value="1"/>
</dbReference>
<feature type="transmembrane region" description="Helical" evidence="1">
    <location>
        <begin position="274"/>
        <end position="295"/>
    </location>
</feature>
<dbReference type="RefSeq" id="WP_008275699.1">
    <property type="nucleotide sequence ID" value="NZ_AAXW01000015.1"/>
</dbReference>
<keyword evidence="3" id="KW-0808">Transferase</keyword>
<proteinExistence type="predicted"/>
<dbReference type="InterPro" id="IPR001173">
    <property type="entry name" value="Glyco_trans_2-like"/>
</dbReference>
<evidence type="ECO:0000313" key="4">
    <source>
        <dbReference type="Proteomes" id="UP000003781"/>
    </source>
</evidence>
<dbReference type="Pfam" id="PF00535">
    <property type="entry name" value="Glycos_transf_2"/>
    <property type="match status" value="1"/>
</dbReference>
<evidence type="ECO:0000256" key="1">
    <source>
        <dbReference type="SAM" id="Phobius"/>
    </source>
</evidence>
<keyword evidence="4" id="KW-1185">Reference proteome</keyword>
<comment type="caution">
    <text evidence="3">The sequence shown here is derived from an EMBL/GenBank/DDBJ whole genome shotgun (WGS) entry which is preliminary data.</text>
</comment>